<dbReference type="PANTHER" id="PTHR24321:SF8">
    <property type="entry name" value="ESTRADIOL 17-BETA-DEHYDROGENASE 8-RELATED"/>
    <property type="match status" value="1"/>
</dbReference>
<evidence type="ECO:0000256" key="2">
    <source>
        <dbReference type="ARBA" id="ARBA00023002"/>
    </source>
</evidence>
<dbReference type="RefSeq" id="WP_147579973.1">
    <property type="nucleotide sequence ID" value="NZ_JAOQJR010000004.1"/>
</dbReference>
<keyword evidence="2" id="KW-0560">Oxidoreductase</keyword>
<dbReference type="Pfam" id="PF13561">
    <property type="entry name" value="adh_short_C2"/>
    <property type="match status" value="1"/>
</dbReference>
<dbReference type="PANTHER" id="PTHR24321">
    <property type="entry name" value="DEHYDROGENASES, SHORT CHAIN"/>
    <property type="match status" value="1"/>
</dbReference>
<evidence type="ECO:0000313" key="4">
    <source>
        <dbReference type="Proteomes" id="UP001208364"/>
    </source>
</evidence>
<dbReference type="EMBL" id="JAOQJR010000004">
    <property type="protein sequence ID" value="MCU6738014.1"/>
    <property type="molecule type" value="Genomic_DNA"/>
</dbReference>
<accession>A0ABT2ST48</accession>
<reference evidence="3 4" key="1">
    <citation type="journal article" date="2021" name="ISME Commun">
        <title>Automated analysis of genomic sequences facilitates high-throughput and comprehensive description of bacteria.</title>
        <authorList>
            <person name="Hitch T.C.A."/>
        </authorList>
    </citation>
    <scope>NUCLEOTIDE SEQUENCE [LARGE SCALE GENOMIC DNA]</scope>
    <source>
        <strain evidence="3 4">H4_15</strain>
    </source>
</reference>
<name>A0ABT2ST48_9FIRM</name>
<dbReference type="Proteomes" id="UP001208364">
    <property type="component" value="Unassembled WGS sequence"/>
</dbReference>
<comment type="caution">
    <text evidence="3">The sequence shown here is derived from an EMBL/GenBank/DDBJ whole genome shotgun (WGS) entry which is preliminary data.</text>
</comment>
<comment type="similarity">
    <text evidence="1">Belongs to the short-chain dehydrogenases/reductases (SDR) family.</text>
</comment>
<evidence type="ECO:0000256" key="1">
    <source>
        <dbReference type="ARBA" id="ARBA00006484"/>
    </source>
</evidence>
<protein>
    <submittedName>
        <fullName evidence="3">SDR family oxidoreductase</fullName>
    </submittedName>
</protein>
<dbReference type="Gene3D" id="3.40.50.720">
    <property type="entry name" value="NAD(P)-binding Rossmann-like Domain"/>
    <property type="match status" value="1"/>
</dbReference>
<gene>
    <name evidence="3" type="ORF">OCV55_04890</name>
</gene>
<sequence length="301" mass="33257">MEIKELFGFEGKNVVITGAASGMGKAACELLIELGANVYAADLNPIDLPVKKAFQANLGEKEEIEKLVDQLPNDIVAFYSCQGISHFPGREYLVSKVNFLGQKYMTELLLPKISDYGSITYISSVGGFGWERNYQNCLDLINQKTWDESMEWYKNHEELFIAKDNNALDYTFAKQCLLSYVNAKCMDKQFIGRYIRINAICPGDTTTGLTDDFNKSTGNGNAEAGAKAIEQIFLSSWNGFAAEPKDQGYPLVALGSKLCSYISGQKLYIDYGLTSSWTHMGLCGTSMGSAQEASQKTTENK</sequence>
<dbReference type="Pfam" id="PF00106">
    <property type="entry name" value="adh_short"/>
    <property type="match status" value="1"/>
</dbReference>
<dbReference type="InterPro" id="IPR036291">
    <property type="entry name" value="NAD(P)-bd_dom_sf"/>
</dbReference>
<dbReference type="InterPro" id="IPR002347">
    <property type="entry name" value="SDR_fam"/>
</dbReference>
<dbReference type="PRINTS" id="PR00081">
    <property type="entry name" value="GDHRDH"/>
</dbReference>
<keyword evidence="4" id="KW-1185">Reference proteome</keyword>
<organism evidence="3 4">
    <name type="scientific">[Clostridium] ammoniilyticum</name>
    <dbReference type="NCBI Taxonomy" id="2981784"/>
    <lineage>
        <taxon>Bacteria</taxon>
        <taxon>Bacillati</taxon>
        <taxon>Bacillota</taxon>
        <taxon>Erysipelotrichia</taxon>
        <taxon>Erysipelotrichales</taxon>
        <taxon>Coprobacillaceae</taxon>
        <taxon>Faecalibacillus</taxon>
    </lineage>
</organism>
<dbReference type="SUPFAM" id="SSF51735">
    <property type="entry name" value="NAD(P)-binding Rossmann-fold domains"/>
    <property type="match status" value="1"/>
</dbReference>
<evidence type="ECO:0000313" key="3">
    <source>
        <dbReference type="EMBL" id="MCU6738014.1"/>
    </source>
</evidence>
<proteinExistence type="inferred from homology"/>